<dbReference type="InParanoid" id="A0A0B2UGL4"/>
<reference evidence="1 2" key="1">
    <citation type="journal article" date="2014" name="MBio">
        <title>The Ordospora colligata genome; evolution of extreme reduction in microsporidia and host-to-parasite horizontal gene transfer.</title>
        <authorList>
            <person name="Pombert J.-F."/>
            <person name="Haag K.L."/>
            <person name="Beidas S."/>
            <person name="Ebert D."/>
            <person name="Keeling P.J."/>
        </authorList>
    </citation>
    <scope>NUCLEOTIDE SEQUENCE [LARGE SCALE GENOMIC DNA]</scope>
    <source>
        <strain evidence="1 2">OC4</strain>
    </source>
</reference>
<proteinExistence type="predicted"/>
<dbReference type="VEuPathDB" id="MicrosporidiaDB:M896_020350"/>
<dbReference type="EMBL" id="JOKQ01000002">
    <property type="protein sequence ID" value="KHN70201.1"/>
    <property type="molecule type" value="Genomic_DNA"/>
</dbReference>
<gene>
    <name evidence="1" type="ORF">M896_020350</name>
</gene>
<dbReference type="OrthoDB" id="2190284at2759"/>
<evidence type="ECO:0000313" key="1">
    <source>
        <dbReference type="EMBL" id="KHN70201.1"/>
    </source>
</evidence>
<comment type="caution">
    <text evidence="1">The sequence shown here is derived from an EMBL/GenBank/DDBJ whole genome shotgun (WGS) entry which is preliminary data.</text>
</comment>
<dbReference type="HOGENOM" id="CLU_454939_0_0_1"/>
<organism evidence="1 2">
    <name type="scientific">Ordospora colligata OC4</name>
    <dbReference type="NCBI Taxonomy" id="1354746"/>
    <lineage>
        <taxon>Eukaryota</taxon>
        <taxon>Fungi</taxon>
        <taxon>Fungi incertae sedis</taxon>
        <taxon>Microsporidia</taxon>
        <taxon>Ordosporidae</taxon>
        <taxon>Ordospora</taxon>
    </lineage>
</organism>
<protein>
    <submittedName>
        <fullName evidence="1">Uncharacterized protein</fullName>
    </submittedName>
</protein>
<evidence type="ECO:0000313" key="2">
    <source>
        <dbReference type="Proteomes" id="UP000031056"/>
    </source>
</evidence>
<dbReference type="GeneID" id="26261130"/>
<keyword evidence="2" id="KW-1185">Reference proteome</keyword>
<dbReference type="Proteomes" id="UP000031056">
    <property type="component" value="Unassembled WGS sequence"/>
</dbReference>
<name>A0A0B2UGL4_9MICR</name>
<dbReference type="AlphaFoldDB" id="A0A0B2UGL4"/>
<sequence>MLKSLFGYESHVQMVRDVYRKDCISEEKLSKLITYMKSRTSCIPSVLDDLCGKIEEEMQSTHRLKTGSRVLRLIIDQLRDVSICYESRMLKIFVGIVKKILVLKKMGIFEYSDHQEFLDVFRYFFETVPIRTHESDKYIRKILFIAASVTRATVDLKVSSRHNEELLVFLSDDGMDDGREMDGYSEDSEESNIIGLSEETGSEEMSGMKFEYLFLEVIHSLMSVENVLRAGYNEKYRWLVNSLMKPGEVNDAKKMEILEMVGQKANEIGGSSFVYYVLRYGSVMKRSCLDILTRCLESNLYPQVILQANVNILEQKRRVEERNEIYECEFLVREVVGFLSGHEIVHLDQKEIVWSLLHVLRMFFSNGYQPEFEFVILYVRVYFEKCMRISDVFYGFLKKMYEGDGLCTADLRGVILSEIERYLLRNSGCIFDARFVSYLLSPPTNDAMPAHCRILYLSRDGFMRMAAKPLMREKIMGKLRLLLYRSGSVDAHNLVVEIVRSEVFRSDRYKMLCLMNERRMLSEVWMRDVYIENYIEINEMIDKECGGRYLEEYDFEEDRMIYEECLAKPNQRCENVCKGRRKSRISLIDYENHFR</sequence>
<accession>A0A0B2UGL4</accession>
<dbReference type="RefSeq" id="XP_014564243.1">
    <property type="nucleotide sequence ID" value="XM_014708757.1"/>
</dbReference>